<accession>A0A4U2PZ58</accession>
<gene>
    <name evidence="2" type="ORF">C1I60_11705</name>
</gene>
<organism evidence="2 3">
    <name type="scientific">Paenibacillus terrae</name>
    <dbReference type="NCBI Taxonomy" id="159743"/>
    <lineage>
        <taxon>Bacteria</taxon>
        <taxon>Bacillati</taxon>
        <taxon>Bacillota</taxon>
        <taxon>Bacilli</taxon>
        <taxon>Bacillales</taxon>
        <taxon>Paenibacillaceae</taxon>
        <taxon>Paenibacillus</taxon>
    </lineage>
</organism>
<protein>
    <submittedName>
        <fullName evidence="2">Type II toxin-antitoxin system death-on-curing family toxin</fullName>
    </submittedName>
</protein>
<dbReference type="NCBIfam" id="TIGR01550">
    <property type="entry name" value="DOC_P1"/>
    <property type="match status" value="1"/>
</dbReference>
<dbReference type="PIRSF" id="PIRSF018297">
    <property type="entry name" value="Doc"/>
    <property type="match status" value="1"/>
</dbReference>
<dbReference type="GO" id="GO:0016301">
    <property type="term" value="F:kinase activity"/>
    <property type="evidence" value="ECO:0007669"/>
    <property type="project" value="InterPro"/>
</dbReference>
<dbReference type="SUPFAM" id="SSF140931">
    <property type="entry name" value="Fic-like"/>
    <property type="match status" value="1"/>
</dbReference>
<evidence type="ECO:0000259" key="1">
    <source>
        <dbReference type="PROSITE" id="PS51459"/>
    </source>
</evidence>
<dbReference type="RefSeq" id="WP_137061863.1">
    <property type="nucleotide sequence ID" value="NZ_PNXQ01000012.1"/>
</dbReference>
<sequence>MKNISLEQIIQFHTKIVKATGGSVGVRDHGMIESALRKAEATLNGQELYEGTIRKISVIGYALIKNHGFIDGNKRIGVATILFLLRLNGLSIKYEQKELIELGLKTAEGTIKEENIEQWIEEHRV</sequence>
<dbReference type="Pfam" id="PF02661">
    <property type="entry name" value="Fic"/>
    <property type="match status" value="1"/>
</dbReference>
<dbReference type="Proteomes" id="UP000308114">
    <property type="component" value="Unassembled WGS sequence"/>
</dbReference>
<name>A0A4U2PZ58_9BACL</name>
<proteinExistence type="predicted"/>
<evidence type="ECO:0000313" key="3">
    <source>
        <dbReference type="Proteomes" id="UP000308114"/>
    </source>
</evidence>
<comment type="caution">
    <text evidence="2">The sequence shown here is derived from an EMBL/GenBank/DDBJ whole genome shotgun (WGS) entry which is preliminary data.</text>
</comment>
<dbReference type="InterPro" id="IPR006440">
    <property type="entry name" value="Doc"/>
</dbReference>
<feature type="domain" description="Fido" evidence="1">
    <location>
        <begin position="4"/>
        <end position="122"/>
    </location>
</feature>
<dbReference type="Gene3D" id="1.20.120.1870">
    <property type="entry name" value="Fic/DOC protein, Fido domain"/>
    <property type="match status" value="1"/>
</dbReference>
<dbReference type="InterPro" id="IPR036597">
    <property type="entry name" value="Fido-like_dom_sf"/>
</dbReference>
<dbReference type="AlphaFoldDB" id="A0A4U2PZ58"/>
<dbReference type="PROSITE" id="PS51459">
    <property type="entry name" value="FIDO"/>
    <property type="match status" value="1"/>
</dbReference>
<reference evidence="2 3" key="1">
    <citation type="submission" date="2018-01" db="EMBL/GenBank/DDBJ databases">
        <title>Bacillales members from the olive rhizosphere are effective biological control agents against Verticillium dahliae.</title>
        <authorList>
            <person name="Gomez-Lama C."/>
            <person name="Legarda G."/>
            <person name="Ruano-Rosa D."/>
            <person name="Pizarro-Tobias P."/>
            <person name="Valverde-Corredor A."/>
            <person name="Niqui J.L."/>
            <person name="Trivino J.C."/>
            <person name="Roca A."/>
            <person name="Mercado-Blanco J."/>
        </authorList>
    </citation>
    <scope>NUCLEOTIDE SEQUENCE [LARGE SCALE GENOMIC DNA]</scope>
    <source>
        <strain evidence="2 3">PIC167</strain>
    </source>
</reference>
<dbReference type="EMBL" id="PNXQ01000012">
    <property type="protein sequence ID" value="TKH44010.1"/>
    <property type="molecule type" value="Genomic_DNA"/>
</dbReference>
<dbReference type="PANTHER" id="PTHR39426">
    <property type="entry name" value="HOMOLOGY TO DEATH-ON-CURING PROTEIN OF PHAGE P1"/>
    <property type="match status" value="1"/>
</dbReference>
<dbReference type="PANTHER" id="PTHR39426:SF1">
    <property type="entry name" value="HOMOLOGY TO DEATH-ON-CURING PROTEIN OF PHAGE P1"/>
    <property type="match status" value="1"/>
</dbReference>
<dbReference type="InterPro" id="IPR053737">
    <property type="entry name" value="Type_II_TA_Toxin"/>
</dbReference>
<evidence type="ECO:0000313" key="2">
    <source>
        <dbReference type="EMBL" id="TKH44010.1"/>
    </source>
</evidence>
<dbReference type="InterPro" id="IPR003812">
    <property type="entry name" value="Fido"/>
</dbReference>